<evidence type="ECO:0000256" key="5">
    <source>
        <dbReference type="ARBA" id="ARBA00022777"/>
    </source>
</evidence>
<feature type="compositionally biased region" description="Basic residues" evidence="10">
    <location>
        <begin position="814"/>
        <end position="829"/>
    </location>
</feature>
<comment type="caution">
    <text evidence="13">The sequence shown here is derived from an EMBL/GenBank/DDBJ whole genome shotgun (WGS) entry which is preliminary data.</text>
</comment>
<dbReference type="Pfam" id="PF00069">
    <property type="entry name" value="Pkinase"/>
    <property type="match status" value="2"/>
</dbReference>
<dbReference type="SMART" id="SM00133">
    <property type="entry name" value="S_TK_X"/>
    <property type="match status" value="1"/>
</dbReference>
<evidence type="ECO:0000256" key="6">
    <source>
        <dbReference type="ARBA" id="ARBA00022840"/>
    </source>
</evidence>
<feature type="region of interest" description="Disordered" evidence="10">
    <location>
        <begin position="793"/>
        <end position="829"/>
    </location>
</feature>
<dbReference type="InterPro" id="IPR000961">
    <property type="entry name" value="AGC-kinase_C"/>
</dbReference>
<feature type="domain" description="AGC-kinase C-terminal" evidence="12">
    <location>
        <begin position="540"/>
        <end position="623"/>
    </location>
</feature>
<dbReference type="EMBL" id="BTCM01000001">
    <property type="protein sequence ID" value="GMK54858.1"/>
    <property type="molecule type" value="Genomic_DNA"/>
</dbReference>
<evidence type="ECO:0000256" key="7">
    <source>
        <dbReference type="ARBA" id="ARBA00047899"/>
    </source>
</evidence>
<proteinExistence type="predicted"/>
<organism evidence="13 14">
    <name type="scientific">Cutaneotrichosporon spelunceum</name>
    <dbReference type="NCBI Taxonomy" id="1672016"/>
    <lineage>
        <taxon>Eukaryota</taxon>
        <taxon>Fungi</taxon>
        <taxon>Dikarya</taxon>
        <taxon>Basidiomycota</taxon>
        <taxon>Agaricomycotina</taxon>
        <taxon>Tremellomycetes</taxon>
        <taxon>Trichosporonales</taxon>
        <taxon>Trichosporonaceae</taxon>
        <taxon>Cutaneotrichosporon</taxon>
    </lineage>
</organism>
<protein>
    <recommendedName>
        <fullName evidence="1">non-specific serine/threonine protein kinase</fullName>
        <ecNumber evidence="1">2.7.11.1</ecNumber>
    </recommendedName>
</protein>
<dbReference type="SUPFAM" id="SSF56112">
    <property type="entry name" value="Protein kinase-like (PK-like)"/>
    <property type="match status" value="1"/>
</dbReference>
<comment type="catalytic activity">
    <reaction evidence="8">
        <text>L-seryl-[protein] + ATP = O-phospho-L-seryl-[protein] + ADP + H(+)</text>
        <dbReference type="Rhea" id="RHEA:17989"/>
        <dbReference type="Rhea" id="RHEA-COMP:9863"/>
        <dbReference type="Rhea" id="RHEA-COMP:11604"/>
        <dbReference type="ChEBI" id="CHEBI:15378"/>
        <dbReference type="ChEBI" id="CHEBI:29999"/>
        <dbReference type="ChEBI" id="CHEBI:30616"/>
        <dbReference type="ChEBI" id="CHEBI:83421"/>
        <dbReference type="ChEBI" id="CHEBI:456216"/>
        <dbReference type="EC" id="2.7.11.1"/>
    </reaction>
</comment>
<accession>A0AAD3TQJ2</accession>
<evidence type="ECO:0000256" key="2">
    <source>
        <dbReference type="ARBA" id="ARBA00022527"/>
    </source>
</evidence>
<comment type="catalytic activity">
    <reaction evidence="7">
        <text>L-threonyl-[protein] + ATP = O-phospho-L-threonyl-[protein] + ADP + H(+)</text>
        <dbReference type="Rhea" id="RHEA:46608"/>
        <dbReference type="Rhea" id="RHEA-COMP:11060"/>
        <dbReference type="Rhea" id="RHEA-COMP:11605"/>
        <dbReference type="ChEBI" id="CHEBI:15378"/>
        <dbReference type="ChEBI" id="CHEBI:30013"/>
        <dbReference type="ChEBI" id="CHEBI:30616"/>
        <dbReference type="ChEBI" id="CHEBI:61977"/>
        <dbReference type="ChEBI" id="CHEBI:456216"/>
        <dbReference type="EC" id="2.7.11.1"/>
    </reaction>
</comment>
<feature type="compositionally biased region" description="Acidic residues" evidence="10">
    <location>
        <begin position="662"/>
        <end position="675"/>
    </location>
</feature>
<evidence type="ECO:0000256" key="1">
    <source>
        <dbReference type="ARBA" id="ARBA00012513"/>
    </source>
</evidence>
<dbReference type="PROSITE" id="PS00107">
    <property type="entry name" value="PROTEIN_KINASE_ATP"/>
    <property type="match status" value="1"/>
</dbReference>
<dbReference type="EC" id="2.7.11.1" evidence="1"/>
<evidence type="ECO:0000313" key="14">
    <source>
        <dbReference type="Proteomes" id="UP001222932"/>
    </source>
</evidence>
<dbReference type="PROSITE" id="PS50011">
    <property type="entry name" value="PROTEIN_KINASE_DOM"/>
    <property type="match status" value="1"/>
</dbReference>
<feature type="domain" description="Protein kinase" evidence="11">
    <location>
        <begin position="198"/>
        <end position="539"/>
    </location>
</feature>
<reference evidence="13" key="1">
    <citation type="journal article" date="2023" name="BMC Genomics">
        <title>Chromosome-level genome assemblies of Cutaneotrichosporon spp. (Trichosporonales, Basidiomycota) reveal imbalanced evolution between nucleotide sequences and chromosome synteny.</title>
        <authorList>
            <person name="Kobayashi Y."/>
            <person name="Kayamori A."/>
            <person name="Aoki K."/>
            <person name="Shiwa Y."/>
            <person name="Matsutani M."/>
            <person name="Fujita N."/>
            <person name="Sugita T."/>
            <person name="Iwasaki W."/>
            <person name="Tanaka N."/>
            <person name="Takashima M."/>
        </authorList>
    </citation>
    <scope>NUCLEOTIDE SEQUENCE</scope>
    <source>
        <strain evidence="13">HIS016</strain>
    </source>
</reference>
<dbReference type="PANTHER" id="PTHR24356:SF400">
    <property type="entry name" value="SERINE_THREONINE-PROTEIN KINASE CBK1"/>
    <property type="match status" value="1"/>
</dbReference>
<feature type="compositionally biased region" description="Low complexity" evidence="10">
    <location>
        <begin position="126"/>
        <end position="143"/>
    </location>
</feature>
<dbReference type="Gene3D" id="1.10.510.10">
    <property type="entry name" value="Transferase(Phosphotransferase) domain 1"/>
    <property type="match status" value="2"/>
</dbReference>
<evidence type="ECO:0000259" key="12">
    <source>
        <dbReference type="PROSITE" id="PS51285"/>
    </source>
</evidence>
<keyword evidence="2" id="KW-0723">Serine/threonine-protein kinase</keyword>
<evidence type="ECO:0000256" key="8">
    <source>
        <dbReference type="ARBA" id="ARBA00048679"/>
    </source>
</evidence>
<dbReference type="Proteomes" id="UP001222932">
    <property type="component" value="Unassembled WGS sequence"/>
</dbReference>
<evidence type="ECO:0000256" key="3">
    <source>
        <dbReference type="ARBA" id="ARBA00022679"/>
    </source>
</evidence>
<dbReference type="InterPro" id="IPR008271">
    <property type="entry name" value="Ser/Thr_kinase_AS"/>
</dbReference>
<evidence type="ECO:0000259" key="11">
    <source>
        <dbReference type="PROSITE" id="PS50011"/>
    </source>
</evidence>
<dbReference type="InterPro" id="IPR017441">
    <property type="entry name" value="Protein_kinase_ATP_BS"/>
</dbReference>
<evidence type="ECO:0000313" key="13">
    <source>
        <dbReference type="EMBL" id="GMK54858.1"/>
    </source>
</evidence>
<feature type="region of interest" description="Disordered" evidence="10">
    <location>
        <begin position="58"/>
        <end position="147"/>
    </location>
</feature>
<reference evidence="13" key="2">
    <citation type="submission" date="2023-06" db="EMBL/GenBank/DDBJ databases">
        <authorList>
            <person name="Kobayashi Y."/>
            <person name="Kayamori A."/>
            <person name="Aoki K."/>
            <person name="Shiwa Y."/>
            <person name="Fujita N."/>
            <person name="Sugita T."/>
            <person name="Iwasaki W."/>
            <person name="Tanaka N."/>
            <person name="Takashima M."/>
        </authorList>
    </citation>
    <scope>NUCLEOTIDE SEQUENCE</scope>
    <source>
        <strain evidence="13">HIS016</strain>
    </source>
</reference>
<dbReference type="CDD" id="cd05573">
    <property type="entry name" value="STKc_ROCK_NDR_like"/>
    <property type="match status" value="1"/>
</dbReference>
<evidence type="ECO:0000256" key="10">
    <source>
        <dbReference type="SAM" id="MobiDB-lite"/>
    </source>
</evidence>
<dbReference type="AlphaFoldDB" id="A0AAD3TQJ2"/>
<keyword evidence="14" id="KW-1185">Reference proteome</keyword>
<sequence>MTTERPWQRWLLGLIMPPKISDNACVAPQLMLQPSPDKHVAIYARSGVPTDHLIEASPVTPARSSPEQTTSAQTSPTLVSSTQTATSSFESPTNTTTGKAKRRPKVLNKVSYTLEDAVPTPPATPAAPLSPVSPMSPMSPVTPKRTTFRIERPGPTLATLEHAAGNALYFEQYYDALARGVRPRPLRAKRAKVDVKGFQVGRVIGQGAFGVVYIAHELRRNRIVAIKQLRKTDLLRMGQEGHVCAEKDLLRTATGMHGERWIPSLHSAFQDRDHLFLVLEYMGGGDLLTLLMARGCLPEDEMRFYAAEMVLALHQVHELGYIHRDVKPDNFLFTHQGHIRVADFGLATDLHWSHDSSYYEHQRRAVLKRHGVPLSRPAFGNRRRRIEPAPNAPPGWADKSKLLSWRKHRRRMAYTICGTNSYMAPEVIRGAGYGFGADWWGMGIILYEALYGSVPFIGNSREAARQKILDWKQNLKFPRSPRTSLLAMDFIRKLLCEPEDRLGYIPPTKRRGSVSAAPLGDEPPLGSDGVEQLMKHPWFFGIDWATLHEQIPPYQPNLETPDDTQYFDDDIPDEPLAPANSALDLRDPLLGNAAYGPQVMDIRKNLAFKGWTFRSPTSYDEPPAEVYTEPSASARYVDSVELGYASDRASFTRRAYDEDDEVDEVLIADDDDPDYEPYPRPYHESRQYPTYGRCDDMNRPRPRVKSVGALRSEPTYGTSYGSEDERYDGYATDGELYRFSGSGSTDSLVLERKFDRLGELVKWQEIVKDSVAAEAALAAAAAAAVQWQRINMEDGTADGDGTPRASEATVRPSQRLKKALRARVSRVGQ</sequence>
<dbReference type="Gene3D" id="3.30.200.20">
    <property type="entry name" value="Phosphorylase Kinase, domain 1"/>
    <property type="match status" value="2"/>
</dbReference>
<keyword evidence="3" id="KW-0808">Transferase</keyword>
<evidence type="ECO:0000256" key="9">
    <source>
        <dbReference type="PROSITE-ProRule" id="PRU10141"/>
    </source>
</evidence>
<dbReference type="GO" id="GO:0005524">
    <property type="term" value="F:ATP binding"/>
    <property type="evidence" value="ECO:0007669"/>
    <property type="project" value="UniProtKB-UniRule"/>
</dbReference>
<dbReference type="InterPro" id="IPR050236">
    <property type="entry name" value="Ser_Thr_kinase_AGC"/>
</dbReference>
<feature type="compositionally biased region" description="Polar residues" evidence="10">
    <location>
        <begin position="62"/>
        <end position="98"/>
    </location>
</feature>
<dbReference type="SMART" id="SM00220">
    <property type="entry name" value="S_TKc"/>
    <property type="match status" value="1"/>
</dbReference>
<gene>
    <name evidence="13" type="ORF">CspeluHIS016_0114440</name>
</gene>
<dbReference type="PANTHER" id="PTHR24356">
    <property type="entry name" value="SERINE/THREONINE-PROTEIN KINASE"/>
    <property type="match status" value="1"/>
</dbReference>
<dbReference type="InterPro" id="IPR011009">
    <property type="entry name" value="Kinase-like_dom_sf"/>
</dbReference>
<dbReference type="PROSITE" id="PS51285">
    <property type="entry name" value="AGC_KINASE_CTER"/>
    <property type="match status" value="1"/>
</dbReference>
<keyword evidence="5" id="KW-0418">Kinase</keyword>
<feature type="binding site" evidence="9">
    <location>
        <position position="227"/>
    </location>
    <ligand>
        <name>ATP</name>
        <dbReference type="ChEBI" id="CHEBI:30616"/>
    </ligand>
</feature>
<name>A0AAD3TQJ2_9TREE</name>
<dbReference type="PROSITE" id="PS00108">
    <property type="entry name" value="PROTEIN_KINASE_ST"/>
    <property type="match status" value="1"/>
</dbReference>
<evidence type="ECO:0000256" key="4">
    <source>
        <dbReference type="ARBA" id="ARBA00022741"/>
    </source>
</evidence>
<dbReference type="GO" id="GO:0035556">
    <property type="term" value="P:intracellular signal transduction"/>
    <property type="evidence" value="ECO:0007669"/>
    <property type="project" value="TreeGrafter"/>
</dbReference>
<dbReference type="InterPro" id="IPR000719">
    <property type="entry name" value="Prot_kinase_dom"/>
</dbReference>
<keyword evidence="4 9" id="KW-0547">Nucleotide-binding</keyword>
<dbReference type="GO" id="GO:0004674">
    <property type="term" value="F:protein serine/threonine kinase activity"/>
    <property type="evidence" value="ECO:0007669"/>
    <property type="project" value="UniProtKB-KW"/>
</dbReference>
<feature type="region of interest" description="Disordered" evidence="10">
    <location>
        <begin position="662"/>
        <end position="699"/>
    </location>
</feature>
<keyword evidence="6 9" id="KW-0067">ATP-binding</keyword>